<sequence length="766" mass="86823">MKPALMLLVFFTSSLWVFGQSENSGNNPSIDRIHSRLPFRSTVGHKVTYHLYMTDTVVNFTGVKRKAMVINGTLPAPALDFTEGDSALIYVHNDMRSETSVHWHGLLLPNRYDGVSDLTTARIESGATHLYKFRLKQNGTYFYHAHTTTQQQNGLYGAFIIHKPSPDSLREINLVISDWTNENPNQVYRSLRSQTDWYAIKKGSVQDYLAAIKTGHFGTKFKNEWKRMQAMDVSDVYYDRFFSNGTVKQYFPDLQPGEKVRLRIINGSSSTYYWLNYAGGKMTVVANDGQDVEPVAVDRMIIAVAETYDVIITVPAKGSFEFRTTPEDRTSSTSLFLGTGTLVNAVHLEKLNYFKGMVMMNNMMGMDGRTKGNSKMKMSNQRMDMNRVMYPEANTQKTTATSMADHKRSTGHMDMDPMVMNGNQSMKMAEGPVTLNYNMLRATAKTSLPPGPKRTFEFELTGNMVRYLWTINNKTLSESDKILIKKGENIRLILKNRSMMRHPMHLHGHFFRLLNGKGENAPLKNTLDIMPMEVDTIEFAASESGDWLFHCHILYHNMSGMGRIFSYVNSPLNQELGDTSKALRKVYADDRQFAATARVELESNGSDGRVGLVNARWVLQSTWHLGTSSSKGYESETTIGRYIDRMQWFYSYLGFDYHRKTGEEDIGNNLFGQSSNKNNRKTIIAGLVYTLPLLFQADARIDGNAKLRLQLSREDIPLTSRLRMNVMGNSDKEYSAGLRYVVTKYFSISGHHDSDMGTGGGITLTY</sequence>
<evidence type="ECO:0000259" key="7">
    <source>
        <dbReference type="Pfam" id="PF07732"/>
    </source>
</evidence>
<dbReference type="PANTHER" id="PTHR11709:SF394">
    <property type="entry name" value="FI03373P-RELATED"/>
    <property type="match status" value="1"/>
</dbReference>
<feature type="domain" description="Plastocyanin-like" evidence="7">
    <location>
        <begin position="55"/>
        <end position="164"/>
    </location>
</feature>
<evidence type="ECO:0000259" key="5">
    <source>
        <dbReference type="Pfam" id="PF00394"/>
    </source>
</evidence>
<dbReference type="InterPro" id="IPR002355">
    <property type="entry name" value="Cu_oxidase_Cu_BS"/>
</dbReference>
<gene>
    <name evidence="8" type="ORF">NPE20_03655</name>
</gene>
<accession>A0ABT1SXE8</accession>
<dbReference type="InterPro" id="IPR034282">
    <property type="entry name" value="CuRO_2_CopA"/>
</dbReference>
<evidence type="ECO:0000313" key="8">
    <source>
        <dbReference type="EMBL" id="MCQ6957033.1"/>
    </source>
</evidence>
<evidence type="ECO:0000256" key="4">
    <source>
        <dbReference type="SAM" id="SignalP"/>
    </source>
</evidence>
<dbReference type="Proteomes" id="UP001204376">
    <property type="component" value="Unassembled WGS sequence"/>
</dbReference>
<evidence type="ECO:0000313" key="9">
    <source>
        <dbReference type="Proteomes" id="UP001204376"/>
    </source>
</evidence>
<dbReference type="SUPFAM" id="SSF49503">
    <property type="entry name" value="Cupredoxins"/>
    <property type="match status" value="3"/>
</dbReference>
<dbReference type="InterPro" id="IPR011706">
    <property type="entry name" value="Cu-oxidase_C"/>
</dbReference>
<dbReference type="Pfam" id="PF00394">
    <property type="entry name" value="Cu-oxidase"/>
    <property type="match status" value="1"/>
</dbReference>
<dbReference type="CDD" id="cd13874">
    <property type="entry name" value="CuRO_2_CopA"/>
    <property type="match status" value="1"/>
</dbReference>
<dbReference type="EMBL" id="JANHOH010000001">
    <property type="protein sequence ID" value="MCQ6957033.1"/>
    <property type="molecule type" value="Genomic_DNA"/>
</dbReference>
<dbReference type="PANTHER" id="PTHR11709">
    <property type="entry name" value="MULTI-COPPER OXIDASE"/>
    <property type="match status" value="1"/>
</dbReference>
<evidence type="ECO:0000256" key="2">
    <source>
        <dbReference type="ARBA" id="ARBA00023002"/>
    </source>
</evidence>
<feature type="domain" description="Plastocyanin-like" evidence="6">
    <location>
        <begin position="452"/>
        <end position="565"/>
    </location>
</feature>
<dbReference type="InterPro" id="IPR034279">
    <property type="entry name" value="CuRO_3_CopA"/>
</dbReference>
<dbReference type="InterPro" id="IPR001117">
    <property type="entry name" value="Cu-oxidase_2nd"/>
</dbReference>
<dbReference type="InterPro" id="IPR033138">
    <property type="entry name" value="Cu_oxidase_CS"/>
</dbReference>
<evidence type="ECO:0000259" key="6">
    <source>
        <dbReference type="Pfam" id="PF07731"/>
    </source>
</evidence>
<feature type="chain" id="PRO_5045366827" evidence="4">
    <location>
        <begin position="20"/>
        <end position="766"/>
    </location>
</feature>
<keyword evidence="2" id="KW-0560">Oxidoreductase</keyword>
<evidence type="ECO:0000256" key="1">
    <source>
        <dbReference type="ARBA" id="ARBA00022723"/>
    </source>
</evidence>
<dbReference type="InterPro" id="IPR008972">
    <property type="entry name" value="Cupredoxin"/>
</dbReference>
<name>A0ABT1SXE8_9SPHI</name>
<keyword evidence="1" id="KW-0479">Metal-binding</keyword>
<comment type="caution">
    <text evidence="8">The sequence shown here is derived from an EMBL/GenBank/DDBJ whole genome shotgun (WGS) entry which is preliminary data.</text>
</comment>
<feature type="domain" description="Plastocyanin-like" evidence="5">
    <location>
        <begin position="173"/>
        <end position="324"/>
    </location>
</feature>
<protein>
    <submittedName>
        <fullName evidence="8">Multicopper oxidase family protein</fullName>
    </submittedName>
</protein>
<dbReference type="PROSITE" id="PS00080">
    <property type="entry name" value="MULTICOPPER_OXIDASE2"/>
    <property type="match status" value="1"/>
</dbReference>
<dbReference type="Gene3D" id="2.60.40.420">
    <property type="entry name" value="Cupredoxins - blue copper proteins"/>
    <property type="match status" value="3"/>
</dbReference>
<dbReference type="Pfam" id="PF07731">
    <property type="entry name" value="Cu-oxidase_2"/>
    <property type="match status" value="1"/>
</dbReference>
<dbReference type="InterPro" id="IPR045087">
    <property type="entry name" value="Cu-oxidase_fam"/>
</dbReference>
<feature type="signal peptide" evidence="4">
    <location>
        <begin position="1"/>
        <end position="19"/>
    </location>
</feature>
<dbReference type="Pfam" id="PF07732">
    <property type="entry name" value="Cu-oxidase_3"/>
    <property type="match status" value="1"/>
</dbReference>
<dbReference type="CDD" id="cd13896">
    <property type="entry name" value="CuRO_3_CopA"/>
    <property type="match status" value="1"/>
</dbReference>
<reference evidence="8 9" key="1">
    <citation type="submission" date="2022-07" db="EMBL/GenBank/DDBJ databases">
        <title>Mucilaginibacter sp. JC4.</title>
        <authorList>
            <person name="Le V."/>
            <person name="Ko S.-R."/>
            <person name="Ahn C.-Y."/>
            <person name="Oh H.-M."/>
        </authorList>
    </citation>
    <scope>NUCLEOTIDE SEQUENCE [LARGE SCALE GENOMIC DNA]</scope>
    <source>
        <strain evidence="8 9">JC4</strain>
    </source>
</reference>
<keyword evidence="4" id="KW-0732">Signal</keyword>
<dbReference type="PROSITE" id="PS00079">
    <property type="entry name" value="MULTICOPPER_OXIDASE1"/>
    <property type="match status" value="1"/>
</dbReference>
<dbReference type="InterPro" id="IPR011707">
    <property type="entry name" value="Cu-oxidase-like_N"/>
</dbReference>
<evidence type="ECO:0000256" key="3">
    <source>
        <dbReference type="ARBA" id="ARBA00023008"/>
    </source>
</evidence>
<organism evidence="8 9">
    <name type="scientific">Mucilaginibacter aquariorum</name>
    <dbReference type="NCBI Taxonomy" id="2967225"/>
    <lineage>
        <taxon>Bacteria</taxon>
        <taxon>Pseudomonadati</taxon>
        <taxon>Bacteroidota</taxon>
        <taxon>Sphingobacteriia</taxon>
        <taxon>Sphingobacteriales</taxon>
        <taxon>Sphingobacteriaceae</taxon>
        <taxon>Mucilaginibacter</taxon>
    </lineage>
</organism>
<keyword evidence="3" id="KW-0186">Copper</keyword>
<keyword evidence="9" id="KW-1185">Reference proteome</keyword>
<proteinExistence type="predicted"/>